<feature type="non-terminal residue" evidence="11">
    <location>
        <position position="1"/>
    </location>
</feature>
<reference evidence="11 12" key="1">
    <citation type="journal article" date="2021" name="Nat. Plants">
        <title>The Taxus genome provides insights into paclitaxel biosynthesis.</title>
        <authorList>
            <person name="Xiong X."/>
            <person name="Gou J."/>
            <person name="Liao Q."/>
            <person name="Li Y."/>
            <person name="Zhou Q."/>
            <person name="Bi G."/>
            <person name="Li C."/>
            <person name="Du R."/>
            <person name="Wang X."/>
            <person name="Sun T."/>
            <person name="Guo L."/>
            <person name="Liang H."/>
            <person name="Lu P."/>
            <person name="Wu Y."/>
            <person name="Zhang Z."/>
            <person name="Ro D.K."/>
            <person name="Shang Y."/>
            <person name="Huang S."/>
            <person name="Yan J."/>
        </authorList>
    </citation>
    <scope>NUCLEOTIDE SEQUENCE [LARGE SCALE GENOMIC DNA]</scope>
    <source>
        <strain evidence="11">Ta-2019</strain>
    </source>
</reference>
<evidence type="ECO:0000256" key="6">
    <source>
        <dbReference type="ARBA" id="ARBA00022989"/>
    </source>
</evidence>
<comment type="subcellular location">
    <subcellularLocation>
        <location evidence="1">Membrane</location>
    </subcellularLocation>
</comment>
<dbReference type="AlphaFoldDB" id="A0AA38FJV0"/>
<evidence type="ECO:0000256" key="10">
    <source>
        <dbReference type="SAM" id="Phobius"/>
    </source>
</evidence>
<evidence type="ECO:0000256" key="2">
    <source>
        <dbReference type="ARBA" id="ARBA00022614"/>
    </source>
</evidence>
<feature type="region of interest" description="Disordered" evidence="9">
    <location>
        <begin position="165"/>
        <end position="209"/>
    </location>
</feature>
<dbReference type="PRINTS" id="PR00019">
    <property type="entry name" value="LEURICHRPT"/>
</dbReference>
<keyword evidence="7 10" id="KW-0472">Membrane</keyword>
<dbReference type="InterPro" id="IPR003591">
    <property type="entry name" value="Leu-rich_rpt_typical-subtyp"/>
</dbReference>
<dbReference type="Gene3D" id="3.80.10.10">
    <property type="entry name" value="Ribonuclease Inhibitor"/>
    <property type="match status" value="1"/>
</dbReference>
<dbReference type="PANTHER" id="PTHR48007:SF34">
    <property type="entry name" value="PROTEIN STRUBBELIG-RECEPTOR FAMILY 8 ISOFORM X1"/>
    <property type="match status" value="1"/>
</dbReference>
<feature type="transmembrane region" description="Helical" evidence="10">
    <location>
        <begin position="214"/>
        <end position="235"/>
    </location>
</feature>
<name>A0AA38FJV0_TAXCH</name>
<comment type="caution">
    <text evidence="11">The sequence shown here is derived from an EMBL/GenBank/DDBJ whole genome shotgun (WGS) entry which is preliminary data.</text>
</comment>
<dbReference type="PANTHER" id="PTHR48007">
    <property type="entry name" value="LEUCINE-RICH REPEAT RECEPTOR-LIKE PROTEIN KINASE PXC1"/>
    <property type="match status" value="1"/>
</dbReference>
<proteinExistence type="predicted"/>
<dbReference type="Pfam" id="PF13855">
    <property type="entry name" value="LRR_8"/>
    <property type="match status" value="1"/>
</dbReference>
<dbReference type="SUPFAM" id="SSF52058">
    <property type="entry name" value="L domain-like"/>
    <property type="match status" value="1"/>
</dbReference>
<feature type="non-terminal residue" evidence="11">
    <location>
        <position position="382"/>
    </location>
</feature>
<evidence type="ECO:0000313" key="12">
    <source>
        <dbReference type="Proteomes" id="UP000824469"/>
    </source>
</evidence>
<keyword evidence="4" id="KW-0732">Signal</keyword>
<evidence type="ECO:0008006" key="13">
    <source>
        <dbReference type="Google" id="ProtNLM"/>
    </source>
</evidence>
<evidence type="ECO:0000256" key="8">
    <source>
        <dbReference type="ARBA" id="ARBA00023170"/>
    </source>
</evidence>
<evidence type="ECO:0000256" key="9">
    <source>
        <dbReference type="SAM" id="MobiDB-lite"/>
    </source>
</evidence>
<dbReference type="FunFam" id="3.80.10.10:FF:000062">
    <property type="entry name" value="protein STRUBBELIG-RECEPTOR FAMILY 3"/>
    <property type="match status" value="1"/>
</dbReference>
<protein>
    <recommendedName>
        <fullName evidence="13">Receptor-like protein kinase</fullName>
    </recommendedName>
</protein>
<evidence type="ECO:0000256" key="5">
    <source>
        <dbReference type="ARBA" id="ARBA00022737"/>
    </source>
</evidence>
<dbReference type="InterPro" id="IPR001611">
    <property type="entry name" value="Leu-rich_rpt"/>
</dbReference>
<keyword evidence="8" id="KW-0675">Receptor</keyword>
<sequence>NLSGLGLMGPLYYQLSSLSSLTTLDLSNNNIRGNIPYAVPQNLQRLNLANNNLTGNIPYSISSMTTLNYVDLSHNHLSGQIVDAFQQLLSLSTLDLSFNNLSEFLPSSFNALSSLRVLNLQNNQLTGTVDVLASLPLTDLNIGNNHFSGWIPNQWKSKQNFQYGGNNFSVGPAPPPPPYTPPPSRQANKPPSKGSSDSSDNQGSNKKASSGGKIVGIVIGVLIAVVAVLGIIVFARRKSKKGRNEEKLNIDSSFSPLEPLTPKGSVVQPQRAKEESLRKVQLLHEGDSTLSLHAYVTRIPGNAKQGSVLAIEGPNAINFHDEPEDKDMKLKEPMNIKVDGSPTVSFAIKPQKDNVKPLAEIPMMIEALHGGSVIDEGAAQRR</sequence>
<dbReference type="Proteomes" id="UP000824469">
    <property type="component" value="Unassembled WGS sequence"/>
</dbReference>
<dbReference type="PROSITE" id="PS51450">
    <property type="entry name" value="LRR"/>
    <property type="match status" value="3"/>
</dbReference>
<evidence type="ECO:0000256" key="7">
    <source>
        <dbReference type="ARBA" id="ARBA00023136"/>
    </source>
</evidence>
<evidence type="ECO:0000256" key="3">
    <source>
        <dbReference type="ARBA" id="ARBA00022692"/>
    </source>
</evidence>
<keyword evidence="2" id="KW-0433">Leucine-rich repeat</keyword>
<evidence type="ECO:0000313" key="11">
    <source>
        <dbReference type="EMBL" id="KAH9305310.1"/>
    </source>
</evidence>
<gene>
    <name evidence="11" type="ORF">KI387_009714</name>
</gene>
<feature type="compositionally biased region" description="Pro residues" evidence="9">
    <location>
        <begin position="172"/>
        <end position="184"/>
    </location>
</feature>
<dbReference type="GO" id="GO:0016020">
    <property type="term" value="C:membrane"/>
    <property type="evidence" value="ECO:0007669"/>
    <property type="project" value="UniProtKB-SubCell"/>
</dbReference>
<dbReference type="CDD" id="cd12841">
    <property type="entry name" value="TM_EphA1"/>
    <property type="match status" value="1"/>
</dbReference>
<dbReference type="SMART" id="SM00369">
    <property type="entry name" value="LRR_TYP"/>
    <property type="match status" value="4"/>
</dbReference>
<evidence type="ECO:0000256" key="1">
    <source>
        <dbReference type="ARBA" id="ARBA00004370"/>
    </source>
</evidence>
<keyword evidence="12" id="KW-1185">Reference proteome</keyword>
<feature type="compositionally biased region" description="Low complexity" evidence="9">
    <location>
        <begin position="189"/>
        <end position="209"/>
    </location>
</feature>
<keyword evidence="3 10" id="KW-0812">Transmembrane</keyword>
<dbReference type="InterPro" id="IPR032675">
    <property type="entry name" value="LRR_dom_sf"/>
</dbReference>
<feature type="region of interest" description="Disordered" evidence="9">
    <location>
        <begin position="242"/>
        <end position="273"/>
    </location>
</feature>
<organism evidence="11 12">
    <name type="scientific">Taxus chinensis</name>
    <name type="common">Chinese yew</name>
    <name type="synonym">Taxus wallichiana var. chinensis</name>
    <dbReference type="NCBI Taxonomy" id="29808"/>
    <lineage>
        <taxon>Eukaryota</taxon>
        <taxon>Viridiplantae</taxon>
        <taxon>Streptophyta</taxon>
        <taxon>Embryophyta</taxon>
        <taxon>Tracheophyta</taxon>
        <taxon>Spermatophyta</taxon>
        <taxon>Pinopsida</taxon>
        <taxon>Pinidae</taxon>
        <taxon>Conifers II</taxon>
        <taxon>Cupressales</taxon>
        <taxon>Taxaceae</taxon>
        <taxon>Taxus</taxon>
    </lineage>
</organism>
<evidence type="ECO:0000256" key="4">
    <source>
        <dbReference type="ARBA" id="ARBA00022729"/>
    </source>
</evidence>
<dbReference type="Pfam" id="PF00560">
    <property type="entry name" value="LRR_1"/>
    <property type="match status" value="2"/>
</dbReference>
<keyword evidence="6 10" id="KW-1133">Transmembrane helix</keyword>
<accession>A0AA38FJV0</accession>
<dbReference type="EMBL" id="JAHRHJ020000008">
    <property type="protein sequence ID" value="KAH9305310.1"/>
    <property type="molecule type" value="Genomic_DNA"/>
</dbReference>
<dbReference type="InterPro" id="IPR046959">
    <property type="entry name" value="PRK1-6/SRF4-like"/>
</dbReference>
<keyword evidence="5" id="KW-0677">Repeat</keyword>